<dbReference type="EMBL" id="MASW01000005">
    <property type="protein sequence ID" value="PXY22467.1"/>
    <property type="molecule type" value="Genomic_DNA"/>
</dbReference>
<organism evidence="1 2">
    <name type="scientific">Prauserella muralis</name>
    <dbReference type="NCBI Taxonomy" id="588067"/>
    <lineage>
        <taxon>Bacteria</taxon>
        <taxon>Bacillati</taxon>
        <taxon>Actinomycetota</taxon>
        <taxon>Actinomycetes</taxon>
        <taxon>Pseudonocardiales</taxon>
        <taxon>Pseudonocardiaceae</taxon>
        <taxon>Prauserella</taxon>
    </lineage>
</organism>
<dbReference type="RefSeq" id="WP_112283072.1">
    <property type="nucleotide sequence ID" value="NZ_MASW01000005.1"/>
</dbReference>
<name>A0A2V4APG3_9PSEU</name>
<reference evidence="1 2" key="1">
    <citation type="submission" date="2016-07" db="EMBL/GenBank/DDBJ databases">
        <title>Draft genome sequence of Prauserella muralis DSM 45305, isolated from a mould-covered wall in an indoor environment.</title>
        <authorList>
            <person name="Ruckert C."/>
            <person name="Albersmeier A."/>
            <person name="Jiang C.-L."/>
            <person name="Jiang Y."/>
            <person name="Kalinowski J."/>
            <person name="Schneider O."/>
            <person name="Winkler A."/>
            <person name="Zotchev S.B."/>
        </authorList>
    </citation>
    <scope>NUCLEOTIDE SEQUENCE [LARGE SCALE GENOMIC DNA]</scope>
    <source>
        <strain evidence="1 2">DSM 45305</strain>
    </source>
</reference>
<protein>
    <submittedName>
        <fullName evidence="1">Uncharacterized protein</fullName>
    </submittedName>
</protein>
<dbReference type="AlphaFoldDB" id="A0A2V4APG3"/>
<proteinExistence type="predicted"/>
<evidence type="ECO:0000313" key="1">
    <source>
        <dbReference type="EMBL" id="PXY22467.1"/>
    </source>
</evidence>
<sequence length="163" mass="18310">MPYGEVAAEVVLFLILIGFVALRRAARRSRSRERHRAVAQGRPAKLRVRAWGRGEGDPPPWTWGTIALGSDRTVWVDERGSSGPMDLTDLVVTRLRRPHQRGGPTQDDTILMGHLAGRQIELAVYTADLDLLLDALPGKELGRRARSGAQQSWISLLRQRFRR</sequence>
<comment type="caution">
    <text evidence="1">The sequence shown here is derived from an EMBL/GenBank/DDBJ whole genome shotgun (WGS) entry which is preliminary data.</text>
</comment>
<dbReference type="Proteomes" id="UP000249915">
    <property type="component" value="Unassembled WGS sequence"/>
</dbReference>
<evidence type="ECO:0000313" key="2">
    <source>
        <dbReference type="Proteomes" id="UP000249915"/>
    </source>
</evidence>
<keyword evidence="2" id="KW-1185">Reference proteome</keyword>
<accession>A0A2V4APG3</accession>
<gene>
    <name evidence="1" type="ORF">BAY60_21710</name>
</gene>